<dbReference type="eggNOG" id="arCOG01880">
    <property type="taxonomic scope" value="Archaea"/>
</dbReference>
<dbReference type="PANTHER" id="PTHR31303:SF1">
    <property type="entry name" value="CTP-DEPENDENT DIACYLGLYCEROL KINASE 1"/>
    <property type="match status" value="1"/>
</dbReference>
<evidence type="ECO:0000313" key="2">
    <source>
        <dbReference type="EMBL" id="ADN35595.1"/>
    </source>
</evidence>
<dbReference type="EMBL" id="CP002117">
    <property type="protein sequence ID" value="ADN35595.1"/>
    <property type="molecule type" value="Genomic_DNA"/>
</dbReference>
<keyword evidence="1" id="KW-0812">Transmembrane</keyword>
<sequence length="213" mass="23336">MFSFSPEMTSSHKLLVSRRRQLFVKEIYRQFAHMLFGLVIAGFIYYVQFINEAYATLTLIAVVFVGVLIADAVDRGIKVPLFSFLIEKLERKDTFPGKGTIYFFIATLFCLAFFGSTITIIAIVMLSVLDSATTIAGINFGRRKIFGKKTLEGTLCGIGAGFVIMLFFTGPLNAIILATAAGVTELVSPVDDNLTIPVVTGVLLWLLAGVMIL</sequence>
<proteinExistence type="predicted"/>
<keyword evidence="1" id="KW-1133">Transmembrane helix</keyword>
<keyword evidence="2" id="KW-0548">Nucleotidyltransferase</keyword>
<dbReference type="GO" id="GO:0016779">
    <property type="term" value="F:nucleotidyltransferase activity"/>
    <property type="evidence" value="ECO:0007669"/>
    <property type="project" value="UniProtKB-KW"/>
</dbReference>
<dbReference type="PANTHER" id="PTHR31303">
    <property type="entry name" value="CTP-DEPENDENT DIACYLGLYCEROL KINASE 1"/>
    <property type="match status" value="1"/>
</dbReference>
<feature type="transmembrane region" description="Helical" evidence="1">
    <location>
        <begin position="27"/>
        <end position="47"/>
    </location>
</feature>
<dbReference type="Proteomes" id="UP000006565">
    <property type="component" value="Chromosome"/>
</dbReference>
<dbReference type="STRING" id="679926.Mpet_0824"/>
<dbReference type="AlphaFoldDB" id="E1RJ77"/>
<keyword evidence="3" id="KW-1185">Reference proteome</keyword>
<feature type="transmembrane region" description="Helical" evidence="1">
    <location>
        <begin position="194"/>
        <end position="212"/>
    </location>
</feature>
<protein>
    <submittedName>
        <fullName evidence="2">Phosphatidate cytidylyltransferase</fullName>
    </submittedName>
</protein>
<feature type="transmembrane region" description="Helical" evidence="1">
    <location>
        <begin position="153"/>
        <end position="182"/>
    </location>
</feature>
<feature type="transmembrane region" description="Helical" evidence="1">
    <location>
        <begin position="53"/>
        <end position="74"/>
    </location>
</feature>
<name>E1RJ77_METP4</name>
<gene>
    <name evidence="2" type="ordered locus">Mpet_0824</name>
</gene>
<keyword evidence="1" id="KW-0472">Membrane</keyword>
<evidence type="ECO:0000256" key="1">
    <source>
        <dbReference type="SAM" id="Phobius"/>
    </source>
</evidence>
<accession>E1RJ77</accession>
<dbReference type="HOGENOM" id="CLU_031477_4_2_2"/>
<dbReference type="KEGG" id="mpi:Mpet_0824"/>
<keyword evidence="2" id="KW-0808">Transferase</keyword>
<evidence type="ECO:0000313" key="3">
    <source>
        <dbReference type="Proteomes" id="UP000006565"/>
    </source>
</evidence>
<organism evidence="2 3">
    <name type="scientific">Methanolacinia petrolearia (strain DSM 11571 / OCM 486 / SEBR 4847)</name>
    <name type="common">Methanoplanus petrolearius</name>
    <dbReference type="NCBI Taxonomy" id="679926"/>
    <lineage>
        <taxon>Archaea</taxon>
        <taxon>Methanobacteriati</taxon>
        <taxon>Methanobacteriota</taxon>
        <taxon>Stenosarchaea group</taxon>
        <taxon>Methanomicrobia</taxon>
        <taxon>Methanomicrobiales</taxon>
        <taxon>Methanomicrobiaceae</taxon>
        <taxon>Methanolacinia</taxon>
    </lineage>
</organism>
<dbReference type="InterPro" id="IPR037997">
    <property type="entry name" value="Dgk1-like"/>
</dbReference>
<dbReference type="GO" id="GO:0004143">
    <property type="term" value="F:ATP-dependent diacylglycerol kinase activity"/>
    <property type="evidence" value="ECO:0007669"/>
    <property type="project" value="InterPro"/>
</dbReference>
<reference evidence="2 3" key="1">
    <citation type="journal article" date="2010" name="Stand. Genomic Sci.">
        <title>Complete genome sequence of Methanoplanus petrolearius type strain (SEBR 4847).</title>
        <authorList>
            <person name="Brambilla E."/>
            <person name="Djao O.D."/>
            <person name="Daligault H."/>
            <person name="Lapidus A."/>
            <person name="Lucas S."/>
            <person name="Hammon N."/>
            <person name="Nolan M."/>
            <person name="Tice H."/>
            <person name="Cheng J.F."/>
            <person name="Han C."/>
            <person name="Tapia R."/>
            <person name="Goodwin L."/>
            <person name="Pitluck S."/>
            <person name="Liolios K."/>
            <person name="Ivanova N."/>
            <person name="Mavromatis K."/>
            <person name="Mikhailova N."/>
            <person name="Pati A."/>
            <person name="Chen A."/>
            <person name="Palaniappan K."/>
            <person name="Land M."/>
            <person name="Hauser L."/>
            <person name="Chang Y.J."/>
            <person name="Jeffries C.D."/>
            <person name="Rohde M."/>
            <person name="Spring S."/>
            <person name="Sikorski J."/>
            <person name="Goker M."/>
            <person name="Woyke T."/>
            <person name="Bristow J."/>
            <person name="Eisen J.A."/>
            <person name="Markowitz V."/>
            <person name="Hugenholtz P."/>
            <person name="Kyrpides N.C."/>
            <person name="Klenk H.P."/>
        </authorList>
    </citation>
    <scope>NUCLEOTIDE SEQUENCE [LARGE SCALE GENOMIC DNA]</scope>
    <source>
        <strain evidence="3">DSM 11571 / OCM 486 / SEBR 4847</strain>
    </source>
</reference>
<feature type="transmembrane region" description="Helical" evidence="1">
    <location>
        <begin position="95"/>
        <end position="114"/>
    </location>
</feature>